<protein>
    <submittedName>
        <fullName evidence="8">Amino acid transporter</fullName>
    </submittedName>
</protein>
<dbReference type="PANTHER" id="PTHR42770:SF8">
    <property type="entry name" value="PUTRESCINE IMPORTER PUUP"/>
    <property type="match status" value="1"/>
</dbReference>
<feature type="transmembrane region" description="Helical" evidence="7">
    <location>
        <begin position="369"/>
        <end position="390"/>
    </location>
</feature>
<evidence type="ECO:0000256" key="3">
    <source>
        <dbReference type="ARBA" id="ARBA00022692"/>
    </source>
</evidence>
<dbReference type="STRING" id="1045773.SAMN05216555_103153"/>
<evidence type="ECO:0000256" key="5">
    <source>
        <dbReference type="ARBA" id="ARBA00023136"/>
    </source>
</evidence>
<dbReference type="PANTHER" id="PTHR42770">
    <property type="entry name" value="AMINO ACID TRANSPORTER-RELATED"/>
    <property type="match status" value="1"/>
</dbReference>
<dbReference type="Gene3D" id="1.20.1740.10">
    <property type="entry name" value="Amino acid/polyamine transporter I"/>
    <property type="match status" value="1"/>
</dbReference>
<evidence type="ECO:0000256" key="1">
    <source>
        <dbReference type="ARBA" id="ARBA00004651"/>
    </source>
</evidence>
<feature type="transmembrane region" description="Helical" evidence="7">
    <location>
        <begin position="246"/>
        <end position="269"/>
    </location>
</feature>
<evidence type="ECO:0000313" key="8">
    <source>
        <dbReference type="EMBL" id="SDI58338.1"/>
    </source>
</evidence>
<feature type="transmembrane region" description="Helical" evidence="7">
    <location>
        <begin position="167"/>
        <end position="189"/>
    </location>
</feature>
<feature type="transmembrane region" description="Helical" evidence="7">
    <location>
        <begin position="139"/>
        <end position="160"/>
    </location>
</feature>
<feature type="transmembrane region" description="Helical" evidence="7">
    <location>
        <begin position="209"/>
        <end position="226"/>
    </location>
</feature>
<feature type="compositionally biased region" description="Low complexity" evidence="6">
    <location>
        <begin position="7"/>
        <end position="21"/>
    </location>
</feature>
<evidence type="ECO:0000256" key="2">
    <source>
        <dbReference type="ARBA" id="ARBA00022475"/>
    </source>
</evidence>
<keyword evidence="5 7" id="KW-0472">Membrane</keyword>
<organism evidence="8 9">
    <name type="scientific">Arthrobacter cupressi</name>
    <dbReference type="NCBI Taxonomy" id="1045773"/>
    <lineage>
        <taxon>Bacteria</taxon>
        <taxon>Bacillati</taxon>
        <taxon>Actinomycetota</taxon>
        <taxon>Actinomycetes</taxon>
        <taxon>Micrococcales</taxon>
        <taxon>Micrococcaceae</taxon>
        <taxon>Arthrobacter</taxon>
    </lineage>
</organism>
<evidence type="ECO:0000313" key="9">
    <source>
        <dbReference type="Proteomes" id="UP000182130"/>
    </source>
</evidence>
<name>A0A1G8LRM6_9MICC</name>
<dbReference type="GO" id="GO:0005886">
    <property type="term" value="C:plasma membrane"/>
    <property type="evidence" value="ECO:0007669"/>
    <property type="project" value="UniProtKB-SubCell"/>
</dbReference>
<keyword evidence="4 7" id="KW-1133">Transmembrane helix</keyword>
<feature type="region of interest" description="Disordered" evidence="6">
    <location>
        <begin position="1"/>
        <end position="22"/>
    </location>
</feature>
<feature type="transmembrane region" description="Helical" evidence="7">
    <location>
        <begin position="64"/>
        <end position="84"/>
    </location>
</feature>
<dbReference type="Pfam" id="PF13520">
    <property type="entry name" value="AA_permease_2"/>
    <property type="match status" value="1"/>
</dbReference>
<dbReference type="InterPro" id="IPR002293">
    <property type="entry name" value="AA/rel_permease1"/>
</dbReference>
<feature type="transmembrane region" description="Helical" evidence="7">
    <location>
        <begin position="341"/>
        <end position="363"/>
    </location>
</feature>
<feature type="transmembrane region" description="Helical" evidence="7">
    <location>
        <begin position="105"/>
        <end position="133"/>
    </location>
</feature>
<accession>A0A1G8LRM6</accession>
<sequence length="458" mass="48219">MSVNTESHAAPVAASPGAPASNQPHLRRVLGLAALVMFGLSYMAPPTVFTTFGTVTQITDGHLAAAYVVALATMLFTAFSYAKLSRAIPAAGSAYSYTQQTFGGHLGFVTGWTLMLDYLFLPMINFLLIGLYMNAAFPAIPAWAFALVSILLVLAFIALGVKFVGKFSGVIVAVSVVIIVVFVALSVSYLSGNPAPSVTAPFEMGSGGVSPIFAGAAVLALSFLGFDAVSTLSEDAKDAQRNIPRAIVITTLLGGLIFIVVAWAGGLVIPDWHEFSALDTAGIELVEKVGGPVLSAFFIAMFVTGCIGSAMTSQVSVSRIIYAMGRDGLLPRPFGKLHPRFGTPVLAAVTVSAVSLLALVLSLEMAATMISFGALFAFSMVNLSVIKHFFWDGKLRGAAGVLNYLLMPFIGFALTIWLWTSLAPNSFIVGLCWMAAGVVFLAFRTKGFRQAPPKLTFG</sequence>
<evidence type="ECO:0000256" key="6">
    <source>
        <dbReference type="SAM" id="MobiDB-lite"/>
    </source>
</evidence>
<feature type="transmembrane region" description="Helical" evidence="7">
    <location>
        <begin position="289"/>
        <end position="311"/>
    </location>
</feature>
<keyword evidence="2" id="KW-1003">Cell membrane</keyword>
<evidence type="ECO:0000256" key="7">
    <source>
        <dbReference type="SAM" id="Phobius"/>
    </source>
</evidence>
<dbReference type="OrthoDB" id="9762947at2"/>
<dbReference type="InterPro" id="IPR050367">
    <property type="entry name" value="APC_superfamily"/>
</dbReference>
<comment type="subcellular location">
    <subcellularLocation>
        <location evidence="1">Cell membrane</location>
        <topology evidence="1">Multi-pass membrane protein</topology>
    </subcellularLocation>
</comment>
<gene>
    <name evidence="8" type="ORF">SAMN05216555_103153</name>
</gene>
<proteinExistence type="predicted"/>
<dbReference type="Proteomes" id="UP000182130">
    <property type="component" value="Unassembled WGS sequence"/>
</dbReference>
<dbReference type="GO" id="GO:0022857">
    <property type="term" value="F:transmembrane transporter activity"/>
    <property type="evidence" value="ECO:0007669"/>
    <property type="project" value="InterPro"/>
</dbReference>
<dbReference type="PIRSF" id="PIRSF006060">
    <property type="entry name" value="AA_transporter"/>
    <property type="match status" value="1"/>
</dbReference>
<keyword evidence="9" id="KW-1185">Reference proteome</keyword>
<keyword evidence="3 7" id="KW-0812">Transmembrane</keyword>
<dbReference type="EMBL" id="FNEI01000003">
    <property type="protein sequence ID" value="SDI58338.1"/>
    <property type="molecule type" value="Genomic_DNA"/>
</dbReference>
<evidence type="ECO:0000256" key="4">
    <source>
        <dbReference type="ARBA" id="ARBA00022989"/>
    </source>
</evidence>
<feature type="transmembrane region" description="Helical" evidence="7">
    <location>
        <begin position="29"/>
        <end position="52"/>
    </location>
</feature>
<reference evidence="9" key="1">
    <citation type="submission" date="2016-10" db="EMBL/GenBank/DDBJ databases">
        <authorList>
            <person name="Varghese N."/>
            <person name="Submissions S."/>
        </authorList>
    </citation>
    <scope>NUCLEOTIDE SEQUENCE [LARGE SCALE GENOMIC DNA]</scope>
    <source>
        <strain evidence="9">CGMCC 1.10783</strain>
    </source>
</reference>
<feature type="transmembrane region" description="Helical" evidence="7">
    <location>
        <begin position="426"/>
        <end position="443"/>
    </location>
</feature>
<feature type="transmembrane region" description="Helical" evidence="7">
    <location>
        <begin position="402"/>
        <end position="420"/>
    </location>
</feature>
<dbReference type="AlphaFoldDB" id="A0A1G8LRM6"/>